<keyword evidence="7" id="KW-1185">Reference proteome</keyword>
<organism evidence="6 7">
    <name type="scientific">Humisphaera borealis</name>
    <dbReference type="NCBI Taxonomy" id="2807512"/>
    <lineage>
        <taxon>Bacteria</taxon>
        <taxon>Pseudomonadati</taxon>
        <taxon>Planctomycetota</taxon>
        <taxon>Phycisphaerae</taxon>
        <taxon>Tepidisphaerales</taxon>
        <taxon>Tepidisphaeraceae</taxon>
        <taxon>Humisphaera</taxon>
    </lineage>
</organism>
<reference evidence="6 7" key="1">
    <citation type="submission" date="2020-10" db="EMBL/GenBank/DDBJ databases">
        <title>Wide distribution of Phycisphaera-like planctomycetes from WD2101 soil group in peatlands and genome analysis of the first cultivated representative.</title>
        <authorList>
            <person name="Dedysh S.N."/>
            <person name="Beletsky A.V."/>
            <person name="Ivanova A."/>
            <person name="Kulichevskaya I.S."/>
            <person name="Suzina N.E."/>
            <person name="Philippov D.A."/>
            <person name="Rakitin A.L."/>
            <person name="Mardanov A.V."/>
            <person name="Ravin N.V."/>
        </authorList>
    </citation>
    <scope>NUCLEOTIDE SEQUENCE [LARGE SCALE GENOMIC DNA]</scope>
    <source>
        <strain evidence="6 7">M1803</strain>
    </source>
</reference>
<dbReference type="PROSITE" id="PS51257">
    <property type="entry name" value="PROKAR_LIPOPROTEIN"/>
    <property type="match status" value="1"/>
</dbReference>
<evidence type="ECO:0000259" key="5">
    <source>
        <dbReference type="PROSITE" id="PS51635"/>
    </source>
</evidence>
<dbReference type="AlphaFoldDB" id="A0A7M2WUP0"/>
<feature type="active site" description="Nucleophile" evidence="2">
    <location>
        <position position="118"/>
    </location>
</feature>
<dbReference type="Gene3D" id="3.40.1090.10">
    <property type="entry name" value="Cytosolic phospholipase A2 catalytic domain"/>
    <property type="match status" value="1"/>
</dbReference>
<evidence type="ECO:0000313" key="6">
    <source>
        <dbReference type="EMBL" id="QOV89238.1"/>
    </source>
</evidence>
<feature type="short sequence motif" description="GXSXG" evidence="2">
    <location>
        <begin position="116"/>
        <end position="120"/>
    </location>
</feature>
<feature type="domain" description="PNPLA" evidence="5">
    <location>
        <begin position="83"/>
        <end position="278"/>
    </location>
</feature>
<dbReference type="Pfam" id="PF01734">
    <property type="entry name" value="Patatin"/>
    <property type="match status" value="1"/>
</dbReference>
<dbReference type="GO" id="GO:0016787">
    <property type="term" value="F:hydrolase activity"/>
    <property type="evidence" value="ECO:0007669"/>
    <property type="project" value="UniProtKB-UniRule"/>
</dbReference>
<keyword evidence="4" id="KW-0732">Signal</keyword>
<evidence type="ECO:0000256" key="1">
    <source>
        <dbReference type="ARBA" id="ARBA00023098"/>
    </source>
</evidence>
<feature type="chain" id="PRO_5034319431" evidence="4">
    <location>
        <begin position="20"/>
        <end position="409"/>
    </location>
</feature>
<dbReference type="RefSeq" id="WP_206292264.1">
    <property type="nucleotide sequence ID" value="NZ_CP063458.1"/>
</dbReference>
<dbReference type="InterPro" id="IPR002641">
    <property type="entry name" value="PNPLA_dom"/>
</dbReference>
<dbReference type="KEGG" id="hbs:IPV69_24000"/>
<dbReference type="Proteomes" id="UP000593765">
    <property type="component" value="Chromosome"/>
</dbReference>
<keyword evidence="1 2" id="KW-0443">Lipid metabolism</keyword>
<evidence type="ECO:0000256" key="3">
    <source>
        <dbReference type="SAM" id="MobiDB-lite"/>
    </source>
</evidence>
<dbReference type="SUPFAM" id="SSF52151">
    <property type="entry name" value="FabD/lysophospholipase-like"/>
    <property type="match status" value="1"/>
</dbReference>
<dbReference type="PROSITE" id="PS51635">
    <property type="entry name" value="PNPLA"/>
    <property type="match status" value="1"/>
</dbReference>
<proteinExistence type="predicted"/>
<accession>A0A7M2WUP0</accession>
<evidence type="ECO:0000313" key="7">
    <source>
        <dbReference type="Proteomes" id="UP000593765"/>
    </source>
</evidence>
<gene>
    <name evidence="6" type="ORF">IPV69_24000</name>
</gene>
<sequence>MRSIIGCLIVLLTLTGCGASRTRSPVPQSQVTTVSLEGFDQARFWGDQTSSTMIDTFVASWAQERAALGIGSDVKAFPDAHYLAISGGGQDGAYGAGVLCGWTASGNRPVFKVVTGISTGALTAPFAFLGSAYDKPMREVYTSVDQKDIAVFQGYFALLHSDSAYDTSPLVKLAEKYFTPKMLEDIAAEHRKGRRLLIGTTNLDAGRPVVWDIGAIACSGRKDRVELFRKVLLASSAIPAAFPPVYLKVKGADGKEYEEMHVDGGVTREMFLLPSEVRVYEIRDQHGVQRNSHLHVIRNAHYGPDHKVVNAKVADIAARSIATLIKSQAGGDLWSLYYEARENKMSYSVTSIPHHFLDDSKSMFDQKYMSRLFDLGYKAGTDGTAWRSKPSYDAQPPATRSADINQAAR</sequence>
<feature type="short sequence motif" description="GXGXXG" evidence="2">
    <location>
        <begin position="87"/>
        <end position="92"/>
    </location>
</feature>
<name>A0A7M2WUP0_9BACT</name>
<evidence type="ECO:0000256" key="2">
    <source>
        <dbReference type="PROSITE-ProRule" id="PRU01161"/>
    </source>
</evidence>
<evidence type="ECO:0000256" key="4">
    <source>
        <dbReference type="SAM" id="SignalP"/>
    </source>
</evidence>
<feature type="region of interest" description="Disordered" evidence="3">
    <location>
        <begin position="386"/>
        <end position="409"/>
    </location>
</feature>
<protein>
    <submittedName>
        <fullName evidence="6">Patatin-like phospholipase family protein</fullName>
    </submittedName>
</protein>
<dbReference type="InterPro" id="IPR016035">
    <property type="entry name" value="Acyl_Trfase/lysoPLipase"/>
</dbReference>
<keyword evidence="2" id="KW-0378">Hydrolase</keyword>
<keyword evidence="2" id="KW-0442">Lipid degradation</keyword>
<feature type="signal peptide" evidence="4">
    <location>
        <begin position="1"/>
        <end position="19"/>
    </location>
</feature>
<feature type="short sequence motif" description="DGA/G" evidence="2">
    <location>
        <begin position="263"/>
        <end position="265"/>
    </location>
</feature>
<dbReference type="GO" id="GO:0016042">
    <property type="term" value="P:lipid catabolic process"/>
    <property type="evidence" value="ECO:0007669"/>
    <property type="project" value="UniProtKB-UniRule"/>
</dbReference>
<dbReference type="EMBL" id="CP063458">
    <property type="protein sequence ID" value="QOV89238.1"/>
    <property type="molecule type" value="Genomic_DNA"/>
</dbReference>
<feature type="active site" description="Proton acceptor" evidence="2">
    <location>
        <position position="263"/>
    </location>
</feature>